<evidence type="ECO:0000313" key="2">
    <source>
        <dbReference type="Proteomes" id="UP000249577"/>
    </source>
</evidence>
<evidence type="ECO:0000313" key="1">
    <source>
        <dbReference type="EMBL" id="PZQ10763.1"/>
    </source>
</evidence>
<organism evidence="1 2">
    <name type="scientific">Ancylobacter novellus</name>
    <name type="common">Thiobacillus novellus</name>
    <dbReference type="NCBI Taxonomy" id="921"/>
    <lineage>
        <taxon>Bacteria</taxon>
        <taxon>Pseudomonadati</taxon>
        <taxon>Pseudomonadota</taxon>
        <taxon>Alphaproteobacteria</taxon>
        <taxon>Hyphomicrobiales</taxon>
        <taxon>Xanthobacteraceae</taxon>
        <taxon>Ancylobacter</taxon>
    </lineage>
</organism>
<name>A0A2W5M0B2_ANCNO</name>
<dbReference type="GO" id="GO:0003676">
    <property type="term" value="F:nucleic acid binding"/>
    <property type="evidence" value="ECO:0007669"/>
    <property type="project" value="InterPro"/>
</dbReference>
<accession>A0A2W5M0B2</accession>
<comment type="caution">
    <text evidence="1">The sequence shown here is derived from an EMBL/GenBank/DDBJ whole genome shotgun (WGS) entry which is preliminary data.</text>
</comment>
<evidence type="ECO:0008006" key="3">
    <source>
        <dbReference type="Google" id="ProtNLM"/>
    </source>
</evidence>
<dbReference type="EMBL" id="QFPN01000014">
    <property type="protein sequence ID" value="PZQ10763.1"/>
    <property type="molecule type" value="Genomic_DNA"/>
</dbReference>
<dbReference type="InterPro" id="IPR011856">
    <property type="entry name" value="tRNA_endonuc-like_dom_sf"/>
</dbReference>
<sequence>MSDGRQGAARTEIIVTAGVFVLTDAATLIPMKQASFVTEDEFQTLLASFPELLVGDQIDSQSPRRFILVSREQSIADQDGGGGRWSVDHLFIDQDGVPTLVEVKRSSDTRIRREVVGQMLDYAANSVTYWPVQNLRDRFEIRSAEDGMDPTAVLRDRLGLDETPDVFWSRVETNLKAGKVRLLFVADVIPRELRRVVEFLNVQMSPAEVLAIELRQFEGQGLRTVVPTVVGQTQAAITAKRSTSSAPQRNWDEASFLEALGERTDERSVANARIIIDWMKRNSDRVAFNTSAGWGSITTVFTRPEAEARPLAIWTDGSFGVQFAYLANKPVFSDLAEREELLHRVNETPGITLPLSAASARKTIKLSAITPEGVAVFLQAMDWFVERWRSEP</sequence>
<proteinExistence type="predicted"/>
<reference evidence="1 2" key="1">
    <citation type="submission" date="2017-08" db="EMBL/GenBank/DDBJ databases">
        <title>Infants hospitalized years apart are colonized by the same room-sourced microbial strains.</title>
        <authorList>
            <person name="Brooks B."/>
            <person name="Olm M.R."/>
            <person name="Firek B.A."/>
            <person name="Baker R."/>
            <person name="Thomas B.C."/>
            <person name="Morowitz M.J."/>
            <person name="Banfield J.F."/>
        </authorList>
    </citation>
    <scope>NUCLEOTIDE SEQUENCE [LARGE SCALE GENOMIC DNA]</scope>
    <source>
        <strain evidence="1">S2_005_003_R2_43</strain>
    </source>
</reference>
<gene>
    <name evidence="1" type="ORF">DI565_19485</name>
</gene>
<protein>
    <recommendedName>
        <fullName evidence="3">DUF91 domain-containing protein</fullName>
    </recommendedName>
</protein>
<dbReference type="Gene3D" id="3.40.1350.10">
    <property type="match status" value="1"/>
</dbReference>
<dbReference type="Proteomes" id="UP000249577">
    <property type="component" value="Unassembled WGS sequence"/>
</dbReference>
<dbReference type="AlphaFoldDB" id="A0A2W5M0B2"/>